<evidence type="ECO:0000256" key="2">
    <source>
        <dbReference type="ARBA" id="ARBA00007102"/>
    </source>
</evidence>
<dbReference type="GO" id="GO:0005840">
    <property type="term" value="C:ribosome"/>
    <property type="evidence" value="ECO:0007669"/>
    <property type="project" value="UniProtKB-KW"/>
</dbReference>
<evidence type="ECO:0000256" key="5">
    <source>
        <dbReference type="ARBA" id="ARBA00023274"/>
    </source>
</evidence>
<gene>
    <name evidence="10" type="ORF">BaRGS_00032527</name>
</gene>
<name>A0ABD0JNE9_9CAEN</name>
<dbReference type="InterPro" id="IPR027486">
    <property type="entry name" value="Ribosomal_uS10_dom"/>
</dbReference>
<dbReference type="Pfam" id="PF00338">
    <property type="entry name" value="Ribosomal_S10"/>
    <property type="match status" value="1"/>
</dbReference>
<evidence type="ECO:0000259" key="9">
    <source>
        <dbReference type="SMART" id="SM01403"/>
    </source>
</evidence>
<dbReference type="AlphaFoldDB" id="A0ABD0JNE9"/>
<feature type="region of interest" description="Disordered" evidence="8">
    <location>
        <begin position="135"/>
        <end position="162"/>
    </location>
</feature>
<comment type="subcellular location">
    <subcellularLocation>
        <location evidence="1">Mitochondrion</location>
    </subcellularLocation>
</comment>
<dbReference type="GO" id="GO:1990904">
    <property type="term" value="C:ribonucleoprotein complex"/>
    <property type="evidence" value="ECO:0007669"/>
    <property type="project" value="UniProtKB-KW"/>
</dbReference>
<keyword evidence="11" id="KW-1185">Reference proteome</keyword>
<dbReference type="SMART" id="SM01403">
    <property type="entry name" value="Ribosomal_S10"/>
    <property type="match status" value="1"/>
</dbReference>
<comment type="caution">
    <text evidence="10">The sequence shown here is derived from an EMBL/GenBank/DDBJ whole genome shotgun (WGS) entry which is preliminary data.</text>
</comment>
<dbReference type="InterPro" id="IPR036838">
    <property type="entry name" value="Ribosomal_uS10_dom_sf"/>
</dbReference>
<evidence type="ECO:0000256" key="4">
    <source>
        <dbReference type="ARBA" id="ARBA00023128"/>
    </source>
</evidence>
<keyword evidence="3" id="KW-0689">Ribosomal protein</keyword>
<evidence type="ECO:0000313" key="11">
    <source>
        <dbReference type="Proteomes" id="UP001519460"/>
    </source>
</evidence>
<proteinExistence type="inferred from homology"/>
<dbReference type="GO" id="GO:0005739">
    <property type="term" value="C:mitochondrion"/>
    <property type="evidence" value="ECO:0007669"/>
    <property type="project" value="UniProtKB-SubCell"/>
</dbReference>
<evidence type="ECO:0000256" key="1">
    <source>
        <dbReference type="ARBA" id="ARBA00004173"/>
    </source>
</evidence>
<evidence type="ECO:0000313" key="10">
    <source>
        <dbReference type="EMBL" id="KAK7476251.1"/>
    </source>
</evidence>
<dbReference type="PANTHER" id="PTHR13334">
    <property type="entry name" value="MITOCHONDRIAL 28S RIBOSOMAL PROTEIN S10"/>
    <property type="match status" value="1"/>
</dbReference>
<sequence length="162" mass="18252">MAASLSFLRQLSSVEETEEPDELYRQVTVEVKGHDKAVLKSYNQFVTMAANELGINLARVFEPPKVITRFSILKSVHIYAKHMVQYEQRTHYNVFELKHLTGSTADTFLEYIQRNLPEGMAMKVTKHRLEKIPDYLQPPKTSSQAGTSSQTVSTGSQATASS</sequence>
<dbReference type="PANTHER" id="PTHR13334:SF4">
    <property type="entry name" value="SMALL RIBOSOMAL SUBUNIT PROTEIN US10M"/>
    <property type="match status" value="1"/>
</dbReference>
<evidence type="ECO:0000256" key="3">
    <source>
        <dbReference type="ARBA" id="ARBA00022980"/>
    </source>
</evidence>
<accession>A0ABD0JNE9</accession>
<dbReference type="SUPFAM" id="SSF54999">
    <property type="entry name" value="Ribosomal protein S10"/>
    <property type="match status" value="1"/>
</dbReference>
<dbReference type="Gene3D" id="3.30.70.600">
    <property type="entry name" value="Ribosomal protein S10 domain"/>
    <property type="match status" value="1"/>
</dbReference>
<dbReference type="InterPro" id="IPR040055">
    <property type="entry name" value="Ribosomal_uS10m"/>
</dbReference>
<dbReference type="Proteomes" id="UP001519460">
    <property type="component" value="Unassembled WGS sequence"/>
</dbReference>
<feature type="domain" description="Small ribosomal subunit protein uS10" evidence="9">
    <location>
        <begin position="28"/>
        <end position="125"/>
    </location>
</feature>
<feature type="compositionally biased region" description="Low complexity" evidence="8">
    <location>
        <begin position="141"/>
        <end position="162"/>
    </location>
</feature>
<evidence type="ECO:0000256" key="6">
    <source>
        <dbReference type="ARBA" id="ARBA00035261"/>
    </source>
</evidence>
<evidence type="ECO:0000256" key="7">
    <source>
        <dbReference type="ARBA" id="ARBA00035544"/>
    </source>
</evidence>
<protein>
    <recommendedName>
        <fullName evidence="6">Small ribosomal subunit protein uS10m</fullName>
    </recommendedName>
    <alternativeName>
        <fullName evidence="7">28S ribosomal protein S10, mitochondrial</fullName>
    </alternativeName>
</protein>
<organism evidence="10 11">
    <name type="scientific">Batillaria attramentaria</name>
    <dbReference type="NCBI Taxonomy" id="370345"/>
    <lineage>
        <taxon>Eukaryota</taxon>
        <taxon>Metazoa</taxon>
        <taxon>Spiralia</taxon>
        <taxon>Lophotrochozoa</taxon>
        <taxon>Mollusca</taxon>
        <taxon>Gastropoda</taxon>
        <taxon>Caenogastropoda</taxon>
        <taxon>Sorbeoconcha</taxon>
        <taxon>Cerithioidea</taxon>
        <taxon>Batillariidae</taxon>
        <taxon>Batillaria</taxon>
    </lineage>
</organism>
<keyword evidence="4" id="KW-0496">Mitochondrion</keyword>
<keyword evidence="5" id="KW-0687">Ribonucleoprotein</keyword>
<comment type="similarity">
    <text evidence="2">Belongs to the universal ribosomal protein uS10 family.</text>
</comment>
<reference evidence="10 11" key="1">
    <citation type="journal article" date="2023" name="Sci. Data">
        <title>Genome assembly of the Korean intertidal mud-creeper Batillaria attramentaria.</title>
        <authorList>
            <person name="Patra A.K."/>
            <person name="Ho P.T."/>
            <person name="Jun S."/>
            <person name="Lee S.J."/>
            <person name="Kim Y."/>
            <person name="Won Y.J."/>
        </authorList>
    </citation>
    <scope>NUCLEOTIDE SEQUENCE [LARGE SCALE GENOMIC DNA]</scope>
    <source>
        <strain evidence="10">Wonlab-2016</strain>
    </source>
</reference>
<evidence type="ECO:0000256" key="8">
    <source>
        <dbReference type="SAM" id="MobiDB-lite"/>
    </source>
</evidence>
<dbReference type="EMBL" id="JACVVK020000381">
    <property type="protein sequence ID" value="KAK7476251.1"/>
    <property type="molecule type" value="Genomic_DNA"/>
</dbReference>